<dbReference type="Pfam" id="PF07985">
    <property type="entry name" value="SRR1"/>
    <property type="match status" value="1"/>
</dbReference>
<dbReference type="AlphaFoldDB" id="A0A179IGF4"/>
<dbReference type="EMBL" id="LUKN01001029">
    <property type="protein sequence ID" value="OAR01716.1"/>
    <property type="molecule type" value="Genomic_DNA"/>
</dbReference>
<comment type="caution">
    <text evidence="3">The sequence shown here is derived from an EMBL/GenBank/DDBJ whole genome shotgun (WGS) entry which is preliminary data.</text>
</comment>
<dbReference type="InterPro" id="IPR012942">
    <property type="entry name" value="SRR1-like"/>
</dbReference>
<evidence type="ECO:0000259" key="2">
    <source>
        <dbReference type="Pfam" id="PF07985"/>
    </source>
</evidence>
<evidence type="ECO:0000313" key="4">
    <source>
        <dbReference type="Proteomes" id="UP000243081"/>
    </source>
</evidence>
<proteinExistence type="predicted"/>
<reference evidence="3 4" key="1">
    <citation type="submission" date="2016-03" db="EMBL/GenBank/DDBJ databases">
        <title>Fine-scale spatial genetic structure of a fungal parasite of coffee scale insects.</title>
        <authorList>
            <person name="Jackson D."/>
            <person name="Zemenick K.A."/>
            <person name="Malloure B."/>
            <person name="Quandt C.A."/>
            <person name="James T.Y."/>
        </authorList>
    </citation>
    <scope>NUCLEOTIDE SEQUENCE [LARGE SCALE GENOMIC DNA]</scope>
    <source>
        <strain evidence="3 4">UM487</strain>
    </source>
</reference>
<organism evidence="3 4">
    <name type="scientific">Cordyceps confragosa</name>
    <name type="common">Lecanicillium lecanii</name>
    <dbReference type="NCBI Taxonomy" id="2714763"/>
    <lineage>
        <taxon>Eukaryota</taxon>
        <taxon>Fungi</taxon>
        <taxon>Dikarya</taxon>
        <taxon>Ascomycota</taxon>
        <taxon>Pezizomycotina</taxon>
        <taxon>Sordariomycetes</taxon>
        <taxon>Hypocreomycetidae</taxon>
        <taxon>Hypocreales</taxon>
        <taxon>Cordycipitaceae</taxon>
        <taxon>Akanthomyces</taxon>
    </lineage>
</organism>
<protein>
    <recommendedName>
        <fullName evidence="2">SRR1-like domain-containing protein</fullName>
    </recommendedName>
</protein>
<keyword evidence="4" id="KW-1185">Reference proteome</keyword>
<evidence type="ECO:0000256" key="1">
    <source>
        <dbReference type="SAM" id="MobiDB-lite"/>
    </source>
</evidence>
<name>A0A179IGF4_CORDF</name>
<dbReference type="PANTHER" id="PTHR42080">
    <property type="entry name" value="SRR1 DOMAIN-CONTAINING PROTEIN"/>
    <property type="match status" value="1"/>
</dbReference>
<dbReference type="OMA" id="IVADVQW"/>
<feature type="region of interest" description="Disordered" evidence="1">
    <location>
        <begin position="42"/>
        <end position="71"/>
    </location>
</feature>
<feature type="compositionally biased region" description="Polar residues" evidence="1">
    <location>
        <begin position="47"/>
        <end position="69"/>
    </location>
</feature>
<sequence length="435" mass="48646">MAAAIKIILQQSHVSRFFRAEILPLTHPAEFNSGVRIKRFNPIPSCKPSSSPNPDTRAIQNSNPSHQRISQSTSSSSFLLIALAMSELSSSPRKEMLRRLEAAASQLAIQHQDSEHMIQRIAESKELVKDYIDAYEQGKPFWSRDVIADLDRQIDALVQAGDARDVDAVVTVEDVMTHMSSKFPESMMHLESPMSIVYGSKPEASGWPLADLEAAFRVHQAAWQQSTACRSLVDILNASDTTAIRKIVCFGLGRLDDWTKTTRETLATSVERAAVQHAAALTMAETLTAKQDREVKAGGVVRCYTQEPAYADTEKALLAKLSFTVLEDPKGFLEVDEHTLVFSVIPNVPVRQIVTDMASPAAMVWNEIEEDRACEAQKDYRMEMKWGEEMRISPWLTDEGSTRVTEMGKHYRHFSLPGDPFDQDMFGLVGIYLKK</sequence>
<feature type="domain" description="SRR1-like" evidence="2">
    <location>
        <begin position="237"/>
        <end position="373"/>
    </location>
</feature>
<dbReference type="Proteomes" id="UP000243081">
    <property type="component" value="Unassembled WGS sequence"/>
</dbReference>
<gene>
    <name evidence="3" type="ORF">LLEC1_03255</name>
</gene>
<evidence type="ECO:0000313" key="3">
    <source>
        <dbReference type="EMBL" id="OAR01716.1"/>
    </source>
</evidence>
<dbReference type="OrthoDB" id="5230585at2759"/>
<accession>A0A179IGF4</accession>
<dbReference type="PANTHER" id="PTHR42080:SF3">
    <property type="entry name" value="SRR1-LIKE DOMAIN-CONTAINING PROTEIN"/>
    <property type="match status" value="1"/>
</dbReference>